<dbReference type="Proteomes" id="UP000256485">
    <property type="component" value="Unassembled WGS sequence"/>
</dbReference>
<accession>A0A3D9V3H3</accession>
<keyword evidence="2" id="KW-1185">Reference proteome</keyword>
<name>A0A3D9V3H3_THECX</name>
<evidence type="ECO:0000313" key="1">
    <source>
        <dbReference type="EMBL" id="REF36352.1"/>
    </source>
</evidence>
<dbReference type="RefSeq" id="WP_115850005.1">
    <property type="nucleotide sequence ID" value="NZ_QTUC01000001.1"/>
</dbReference>
<evidence type="ECO:0000313" key="2">
    <source>
        <dbReference type="Proteomes" id="UP000256485"/>
    </source>
</evidence>
<protein>
    <submittedName>
        <fullName evidence="1">Uncharacterized protein</fullName>
    </submittedName>
</protein>
<dbReference type="EMBL" id="QTUC01000001">
    <property type="protein sequence ID" value="REF36352.1"/>
    <property type="molecule type" value="Genomic_DNA"/>
</dbReference>
<proteinExistence type="predicted"/>
<reference evidence="1 2" key="1">
    <citation type="submission" date="2018-08" db="EMBL/GenBank/DDBJ databases">
        <title>Sequencing the genomes of 1000 actinobacteria strains.</title>
        <authorList>
            <person name="Klenk H.-P."/>
        </authorList>
    </citation>
    <scope>NUCLEOTIDE SEQUENCE [LARGE SCALE GENOMIC DNA]</scope>
    <source>
        <strain evidence="1 2">DSM 22891</strain>
    </source>
</reference>
<gene>
    <name evidence="1" type="ORF">DFJ64_1759</name>
</gene>
<organism evidence="1 2">
    <name type="scientific">Thermasporomyces composti</name>
    <dbReference type="NCBI Taxonomy" id="696763"/>
    <lineage>
        <taxon>Bacteria</taxon>
        <taxon>Bacillati</taxon>
        <taxon>Actinomycetota</taxon>
        <taxon>Actinomycetes</taxon>
        <taxon>Propionibacteriales</taxon>
        <taxon>Nocardioidaceae</taxon>
        <taxon>Thermasporomyces</taxon>
    </lineage>
</organism>
<sequence length="105" mass="11323">MTGTPGTRVIDRAFIERLGRNIEQSANDHLPQASRDAAQASELMTTAGQGGGLLVVLAFFFAAEYVEEAWRTKTGTAQTLNEAAQRIATRWRAVEEGYGGHGISV</sequence>
<dbReference type="AlphaFoldDB" id="A0A3D9V3H3"/>
<comment type="caution">
    <text evidence="1">The sequence shown here is derived from an EMBL/GenBank/DDBJ whole genome shotgun (WGS) entry which is preliminary data.</text>
</comment>